<dbReference type="Gramene" id="ONI02030">
    <property type="protein sequence ID" value="ONI02030"/>
    <property type="gene ID" value="PRUPE_6G173700"/>
</dbReference>
<dbReference type="EMBL" id="CM007656">
    <property type="protein sequence ID" value="ONI02030.1"/>
    <property type="molecule type" value="Genomic_DNA"/>
</dbReference>
<evidence type="ECO:0000313" key="2">
    <source>
        <dbReference type="Proteomes" id="UP000006882"/>
    </source>
</evidence>
<protein>
    <submittedName>
        <fullName evidence="1">Uncharacterized protein</fullName>
    </submittedName>
</protein>
<accession>A0A251NTJ4</accession>
<dbReference type="AlphaFoldDB" id="A0A251NTJ4"/>
<reference evidence="1 2" key="1">
    <citation type="journal article" date="2013" name="Nat. Genet.">
        <title>The high-quality draft genome of peach (Prunus persica) identifies unique patterns of genetic diversity, domestication and genome evolution.</title>
        <authorList>
            <consortium name="International Peach Genome Initiative"/>
            <person name="Verde I."/>
            <person name="Abbott A.G."/>
            <person name="Scalabrin S."/>
            <person name="Jung S."/>
            <person name="Shu S."/>
            <person name="Marroni F."/>
            <person name="Zhebentyayeva T."/>
            <person name="Dettori M.T."/>
            <person name="Grimwood J."/>
            <person name="Cattonaro F."/>
            <person name="Zuccolo A."/>
            <person name="Rossini L."/>
            <person name="Jenkins J."/>
            <person name="Vendramin E."/>
            <person name="Meisel L.A."/>
            <person name="Decroocq V."/>
            <person name="Sosinski B."/>
            <person name="Prochnik S."/>
            <person name="Mitros T."/>
            <person name="Policriti A."/>
            <person name="Cipriani G."/>
            <person name="Dondini L."/>
            <person name="Ficklin S."/>
            <person name="Goodstein D.M."/>
            <person name="Xuan P."/>
            <person name="Del Fabbro C."/>
            <person name="Aramini V."/>
            <person name="Copetti D."/>
            <person name="Gonzalez S."/>
            <person name="Horner D.S."/>
            <person name="Falchi R."/>
            <person name="Lucas S."/>
            <person name="Mica E."/>
            <person name="Maldonado J."/>
            <person name="Lazzari B."/>
            <person name="Bielenberg D."/>
            <person name="Pirona R."/>
            <person name="Miculan M."/>
            <person name="Barakat A."/>
            <person name="Testolin R."/>
            <person name="Stella A."/>
            <person name="Tartarini S."/>
            <person name="Tonutti P."/>
            <person name="Arus P."/>
            <person name="Orellana A."/>
            <person name="Wells C."/>
            <person name="Main D."/>
            <person name="Vizzotto G."/>
            <person name="Silva H."/>
            <person name="Salamini F."/>
            <person name="Schmutz J."/>
            <person name="Morgante M."/>
            <person name="Rokhsar D.S."/>
        </authorList>
    </citation>
    <scope>NUCLEOTIDE SEQUENCE [LARGE SCALE GENOMIC DNA]</scope>
    <source>
        <strain evidence="2">cv. Nemared</strain>
    </source>
</reference>
<gene>
    <name evidence="1" type="ORF">PRUPE_6G173700</name>
</gene>
<proteinExistence type="predicted"/>
<keyword evidence="2" id="KW-1185">Reference proteome</keyword>
<evidence type="ECO:0000313" key="1">
    <source>
        <dbReference type="EMBL" id="ONI02030.1"/>
    </source>
</evidence>
<dbReference type="Proteomes" id="UP000006882">
    <property type="component" value="Chromosome G6"/>
</dbReference>
<sequence length="69" mass="8042">MNWGAFFVSFVEQLERMLSVFKSERSAFGGNSILCKLSDFVVKPLYQLTYSKVQMFFSFSGRTLRFSHL</sequence>
<organism evidence="1 2">
    <name type="scientific">Prunus persica</name>
    <name type="common">Peach</name>
    <name type="synonym">Amygdalus persica</name>
    <dbReference type="NCBI Taxonomy" id="3760"/>
    <lineage>
        <taxon>Eukaryota</taxon>
        <taxon>Viridiplantae</taxon>
        <taxon>Streptophyta</taxon>
        <taxon>Embryophyta</taxon>
        <taxon>Tracheophyta</taxon>
        <taxon>Spermatophyta</taxon>
        <taxon>Magnoliopsida</taxon>
        <taxon>eudicotyledons</taxon>
        <taxon>Gunneridae</taxon>
        <taxon>Pentapetalae</taxon>
        <taxon>rosids</taxon>
        <taxon>fabids</taxon>
        <taxon>Rosales</taxon>
        <taxon>Rosaceae</taxon>
        <taxon>Amygdaloideae</taxon>
        <taxon>Amygdaleae</taxon>
        <taxon>Prunus</taxon>
    </lineage>
</organism>
<name>A0A251NTJ4_PRUPE</name>